<name>A0A8V8TKM3_HUMAN</name>
<dbReference type="EMBL" id="AL360083">
    <property type="status" value="NOT_ANNOTATED_CDS"/>
    <property type="molecule type" value="Genomic_DNA"/>
</dbReference>
<gene>
    <name evidence="1" type="primary">DCLRE1C</name>
</gene>
<dbReference type="OpenTargets" id="ENSG00000152457"/>
<keyword evidence="3" id="KW-1267">Proteomics identification</keyword>
<dbReference type="GeneTree" id="ENSGT00940000157779"/>
<evidence type="ECO:0007829" key="3">
    <source>
        <dbReference type="PeptideAtlas" id="A0A8V8TKM3"/>
    </source>
</evidence>
<dbReference type="Ensembl" id="ENST00000697074.1">
    <property type="protein sequence ID" value="ENSP00000513089.2"/>
    <property type="gene ID" value="ENSG00000152457.19"/>
</dbReference>
<dbReference type="Proteomes" id="UP000005640">
    <property type="component" value="Chromosome 10"/>
</dbReference>
<dbReference type="InterPro" id="IPR036866">
    <property type="entry name" value="RibonucZ/Hydroxyglut_hydro"/>
</dbReference>
<dbReference type="Ensembl" id="ENST00000489161.2">
    <property type="protein sequence ID" value="ENSP00000513000.2"/>
    <property type="gene ID" value="ENSG00000152457.19"/>
</dbReference>
<dbReference type="SMR" id="A0A8V8TKM3"/>
<evidence type="ECO:0000313" key="2">
    <source>
        <dbReference type="Proteomes" id="UP000005640"/>
    </source>
</evidence>
<dbReference type="Ensembl" id="ENST00000378249.5">
    <property type="protein sequence ID" value="ENSP00000367496.2"/>
    <property type="gene ID" value="ENSG00000152457.19"/>
</dbReference>
<proteinExistence type="evidence at protein level"/>
<protein>
    <submittedName>
        <fullName evidence="1">DNA cross-link repair 1C</fullName>
    </submittedName>
</protein>
<accession>A0A8V8TKJ5</accession>
<dbReference type="EMBL" id="AC069544">
    <property type="status" value="NOT_ANNOTATED_CDS"/>
    <property type="molecule type" value="Genomic_DNA"/>
</dbReference>
<accession>A0A8V8TKM3</accession>
<evidence type="ECO:0000313" key="1">
    <source>
        <dbReference type="Ensembl" id="ENSP00000513088.2"/>
    </source>
</evidence>
<dbReference type="OrthoDB" id="262529at2759"/>
<accession>A0A8V8TKP0</accession>
<organism evidence="1 2">
    <name type="scientific">Homo sapiens</name>
    <name type="common">Human</name>
    <dbReference type="NCBI Taxonomy" id="9606"/>
    <lineage>
        <taxon>Eukaryota</taxon>
        <taxon>Metazoa</taxon>
        <taxon>Chordata</taxon>
        <taxon>Craniata</taxon>
        <taxon>Vertebrata</taxon>
        <taxon>Euteleostomi</taxon>
        <taxon>Mammalia</taxon>
        <taxon>Eutheria</taxon>
        <taxon>Euarchontoglires</taxon>
        <taxon>Primates</taxon>
        <taxon>Haplorrhini</taxon>
        <taxon>Catarrhini</taxon>
        <taxon>Hominidae</taxon>
        <taxon>Homo</taxon>
    </lineage>
</organism>
<sequence length="37" mass="4379">MSSFEGQMAEYPTISIDRFDRENLRARAYFLSHCHKA</sequence>
<keyword evidence="2" id="KW-1185">Reference proteome</keyword>
<reference evidence="1 2" key="2">
    <citation type="journal article" date="2004" name="Nature">
        <title>The DNA sequence and comparative analysis of human chromosome 10.</title>
        <authorList>
            <person name="Deloukas P."/>
            <person name="Earthrowl M.E."/>
            <person name="Grafham D.V."/>
            <person name="Rubenfield M."/>
            <person name="French L."/>
            <person name="Steward C.A."/>
            <person name="Sims S.K."/>
            <person name="Jones M.C."/>
            <person name="Searle S."/>
            <person name="Scott C."/>
            <person name="Howe K."/>
            <person name="Hunt S.E."/>
            <person name="Andrews T.D."/>
            <person name="Gilbert J.G."/>
            <person name="Swarbreck D."/>
            <person name="Ashurst J.L."/>
            <person name="Taylor A."/>
            <person name="Battles J."/>
            <person name="Bird C.P."/>
            <person name="Ainscough R."/>
            <person name="Almeida J.P."/>
            <person name="Ashwell R.I."/>
            <person name="Ambrose K.D."/>
            <person name="Babbage A.K."/>
            <person name="Bagguley C.L."/>
            <person name="Bailey J."/>
            <person name="Banerjee R."/>
            <person name="Bates K."/>
            <person name="Beasley H."/>
            <person name="Bray-Allen S."/>
            <person name="Brown A.J."/>
            <person name="Brown J.Y."/>
            <person name="Burford D.C."/>
            <person name="Burrill W."/>
            <person name="Burton J."/>
            <person name="Cahill P."/>
            <person name="Camire D."/>
            <person name="Carter N.P."/>
            <person name="Chapman J.C."/>
            <person name="Clark S.Y."/>
            <person name="Clarke G."/>
            <person name="Clee C.M."/>
            <person name="Clegg S."/>
            <person name="Corby N."/>
            <person name="Coulson A."/>
            <person name="Dhami P."/>
            <person name="Dutta I."/>
            <person name="Dunn M."/>
            <person name="Faulkner L."/>
            <person name="Frankish A."/>
            <person name="Frankland J.A."/>
            <person name="Garner P."/>
            <person name="Garnett J."/>
            <person name="Gribble S."/>
            <person name="Griffiths C."/>
            <person name="Grocock R."/>
            <person name="Gustafson E."/>
            <person name="Hammond S."/>
            <person name="Harley J.L."/>
            <person name="Hart E."/>
            <person name="Heath P.D."/>
            <person name="Ho T.P."/>
            <person name="Hopkins B."/>
            <person name="Horne J."/>
            <person name="Howden P.J."/>
            <person name="Huckle E."/>
            <person name="Hynds C."/>
            <person name="Johnson C."/>
            <person name="Johnson D."/>
            <person name="Kana A."/>
            <person name="Kay M."/>
            <person name="Kimberley A.M."/>
            <person name="Kershaw J.K."/>
            <person name="Kokkinaki M."/>
            <person name="Laird G.K."/>
            <person name="Lawlor S."/>
            <person name="Lee H.M."/>
            <person name="Leongamornlert D.A."/>
            <person name="Laird G."/>
            <person name="Lloyd C."/>
            <person name="Lloyd D.M."/>
            <person name="Loveland J."/>
            <person name="Lovell J."/>
            <person name="McLaren S."/>
            <person name="McLay K.E."/>
            <person name="McMurray A."/>
            <person name="Mashreghi-Mohammadi M."/>
            <person name="Matthews L."/>
            <person name="Milne S."/>
            <person name="Nickerson T."/>
            <person name="Nguyen M."/>
            <person name="Overton-Larty E."/>
            <person name="Palmer S.A."/>
            <person name="Pearce A.V."/>
            <person name="Peck A.I."/>
            <person name="Pelan S."/>
            <person name="Phillimore B."/>
            <person name="Porter K."/>
            <person name="Rice C.M."/>
            <person name="Rogosin A."/>
            <person name="Ross M.T."/>
            <person name="Sarafidou T."/>
            <person name="Sehra H.K."/>
            <person name="Shownkeen R."/>
            <person name="Skuce C.D."/>
            <person name="Smith M."/>
            <person name="Standring L."/>
            <person name="Sycamore N."/>
            <person name="Tester J."/>
            <person name="Thorpe A."/>
            <person name="Torcasso W."/>
            <person name="Tracey A."/>
            <person name="Tromans A."/>
            <person name="Tsolas J."/>
            <person name="Wall M."/>
            <person name="Walsh J."/>
            <person name="Wang H."/>
            <person name="Weinstock K."/>
            <person name="West A.P."/>
            <person name="Willey D.L."/>
            <person name="Whitehead S.L."/>
            <person name="Wilming L."/>
            <person name="Wray P.W."/>
            <person name="Young L."/>
            <person name="Chen Y."/>
            <person name="Lovering R.C."/>
            <person name="Moschonas N.K."/>
            <person name="Siebert R."/>
            <person name="Fechtel K."/>
            <person name="Bentley D."/>
            <person name="Durbin R."/>
            <person name="Hubbard T."/>
            <person name="Doucette-Stamm L."/>
            <person name="Beck S."/>
            <person name="Smith D.R."/>
            <person name="Rogers J."/>
        </authorList>
    </citation>
    <scope>NUCLEOTIDE SEQUENCE [LARGE SCALE GENOMIC DNA]</scope>
</reference>
<reference evidence="1" key="1">
    <citation type="journal article" date="2001" name="Nature">
        <title>Initial sequencing and analysis of the human genome.</title>
        <authorList>
            <consortium name="International Human Genome Sequencing Consortium"/>
            <person name="Lander E.S."/>
            <person name="Linton L.M."/>
            <person name="Birren B."/>
            <person name="Nusbaum C."/>
            <person name="Zody M.C."/>
            <person name="Baldwin J."/>
            <person name="Devon K."/>
            <person name="Dewar K."/>
            <person name="Doyle M."/>
            <person name="FitzHugh W."/>
            <person name="Funke R."/>
            <person name="Gage D."/>
            <person name="Harris K."/>
            <person name="Heaford A."/>
            <person name="Howland J."/>
            <person name="Kann L."/>
            <person name="Lehoczky J."/>
            <person name="LeVine R."/>
            <person name="McEwan P."/>
            <person name="McKernan K."/>
            <person name="Meldrim J."/>
            <person name="Mesirov J.P."/>
            <person name="Miranda C."/>
            <person name="Morris W."/>
            <person name="Naylor J."/>
            <person name="Raymond C."/>
            <person name="Rosetti M."/>
            <person name="Santos R."/>
            <person name="Sheridan A."/>
            <person name="Sougnez C."/>
            <person name="Stange-Thomann N."/>
            <person name="Stojanovic N."/>
            <person name="Subramanian A."/>
            <person name="Wyman D."/>
            <person name="Rogers J."/>
            <person name="Sulston J."/>
            <person name="Ainscough R."/>
            <person name="Beck S."/>
            <person name="Bentley D."/>
            <person name="Burton J."/>
            <person name="Clee C."/>
            <person name="Carter N."/>
            <person name="Coulson A."/>
            <person name="Deadman R."/>
            <person name="Deloukas P."/>
            <person name="Dunham A."/>
            <person name="Dunham I."/>
            <person name="Durbin R."/>
            <person name="French L."/>
            <person name="Grafham D."/>
            <person name="Gregory S."/>
            <person name="Hubbard T."/>
            <person name="Humphray S."/>
            <person name="Hunt A."/>
            <person name="Jones M."/>
            <person name="Lloyd C."/>
            <person name="McMurray A."/>
            <person name="Matthews L."/>
            <person name="Mercer S."/>
            <person name="Milne S."/>
            <person name="Mullikin J.C."/>
            <person name="Mungall A."/>
            <person name="Plumb R."/>
            <person name="Ross M."/>
            <person name="Shownkeen R."/>
            <person name="Sims S."/>
            <person name="Waterston R.H."/>
            <person name="Wilson R.K."/>
            <person name="Hillier L.W."/>
            <person name="McPherson J.D."/>
            <person name="Marra M.A."/>
            <person name="Mardis E.R."/>
            <person name="Fulton L.A."/>
            <person name="Chinwalla A.T."/>
            <person name="Pepin K.H."/>
            <person name="Gish W.R."/>
            <person name="Chissoe S.L."/>
            <person name="Wendl M.C."/>
            <person name="Delehaunty K.D."/>
            <person name="Miner T.L."/>
            <person name="Delehaunty A."/>
            <person name="Kramer J.B."/>
            <person name="Cook L.L."/>
            <person name="Fulton R.S."/>
            <person name="Johnson D.L."/>
            <person name="Minx P.J."/>
            <person name="Clifton S.W."/>
            <person name="Hawkins T."/>
            <person name="Branscomb E."/>
            <person name="Predki P."/>
            <person name="Richardson P."/>
            <person name="Wenning S."/>
            <person name="Slezak T."/>
            <person name="Doggett N."/>
            <person name="Cheng J.F."/>
            <person name="Olsen A."/>
            <person name="Lucas S."/>
            <person name="Elkin C."/>
            <person name="Uberbacher E."/>
            <person name="Frazier M."/>
            <person name="Gibbs R.A."/>
            <person name="Muzny D.M."/>
            <person name="Scherer S.E."/>
            <person name="Bouck J.B."/>
            <person name="Sodergren E.J."/>
            <person name="Worley K.C."/>
            <person name="Rives C.M."/>
            <person name="Gorrell J.H."/>
            <person name="Metzker M.L."/>
            <person name="Naylor S.L."/>
            <person name="Kucherlapati R.S."/>
            <person name="Nelson D.L."/>
            <person name="Weinstock G.M."/>
            <person name="Sakaki Y."/>
            <person name="Fujiyama A."/>
            <person name="Hattori M."/>
            <person name="Yada T."/>
            <person name="Toyoda A."/>
            <person name="Itoh T."/>
            <person name="Kawagoe C."/>
            <person name="Watanabe H."/>
            <person name="Totoki Y."/>
            <person name="Taylor T."/>
            <person name="Weissenbach J."/>
            <person name="Heilig R."/>
            <person name="Saurin W."/>
            <person name="Artiguenave F."/>
            <person name="Brottier P."/>
            <person name="Bruls T."/>
            <person name="Pelletier E."/>
            <person name="Robert C."/>
            <person name="Wincker P."/>
            <person name="Smith D.R."/>
            <person name="Doucette-Stamm L."/>
            <person name="Rubenfield M."/>
            <person name="Weinstock K."/>
            <person name="Lee H.M."/>
            <person name="Dubois J."/>
            <person name="Rosenthal A."/>
            <person name="Platzer M."/>
            <person name="Nyakatura G."/>
            <person name="Taudien S."/>
            <person name="Rump A."/>
            <person name="Yang H."/>
            <person name="Yu J."/>
            <person name="Wang J."/>
            <person name="Huang G."/>
            <person name="Gu J."/>
            <person name="Hood L."/>
            <person name="Rowen L."/>
            <person name="Madan A."/>
            <person name="Qin S."/>
            <person name="Davis R.W."/>
            <person name="Federspiel N.A."/>
            <person name="Abola A.P."/>
            <person name="Proctor M.J."/>
            <person name="Myers R.M."/>
            <person name="Schmutz J."/>
            <person name="Dickson M."/>
            <person name="Grimwood J."/>
            <person name="Cox D.R."/>
            <person name="Olson M.V."/>
            <person name="Kaul R."/>
            <person name="Raymond C."/>
            <person name="Shimizu N."/>
            <person name="Kawasaki K."/>
            <person name="Minoshima S."/>
            <person name="Evans G.A."/>
            <person name="Athanasiou M."/>
            <person name="Schultz R."/>
            <person name="Roe B.A."/>
            <person name="Chen F."/>
            <person name="Pan H."/>
            <person name="Ramser J."/>
            <person name="Lehrach H."/>
            <person name="Reinhardt R."/>
            <person name="McCombie W.R."/>
            <person name="de la Bastide M."/>
            <person name="Dedhia N."/>
            <person name="Blocker H."/>
            <person name="Hornischer K."/>
            <person name="Nordsiek G."/>
            <person name="Agarwala R."/>
            <person name="Aravind L."/>
            <person name="Bailey J.A."/>
            <person name="Bateman A."/>
            <person name="Batzoglou S."/>
            <person name="Birney E."/>
            <person name="Bork P."/>
            <person name="Brown D.G."/>
            <person name="Burge C.B."/>
            <person name="Cerutti L."/>
            <person name="Chen H.C."/>
            <person name="Church D."/>
            <person name="Clamp M."/>
            <person name="Copley R.R."/>
            <person name="Doerks T."/>
            <person name="Eddy S.R."/>
            <person name="Eichler E.E."/>
            <person name="Furey T.S."/>
            <person name="Galagan J."/>
            <person name="Gilbert J.G."/>
            <person name="Harmon C."/>
            <person name="Hayashizaki Y."/>
            <person name="Haussler D."/>
            <person name="Hermjakob H."/>
            <person name="Hokamp K."/>
            <person name="Jang W."/>
            <person name="Johnson L.S."/>
            <person name="Jones T.A."/>
            <person name="Kasif S."/>
            <person name="Kaspryzk A."/>
            <person name="Kennedy S."/>
            <person name="Kent W.J."/>
            <person name="Kitts P."/>
            <person name="Koonin E.V."/>
            <person name="Korf I."/>
            <person name="Kulp D."/>
            <person name="Lancet D."/>
            <person name="Lowe T.M."/>
            <person name="McLysaght A."/>
            <person name="Mikkelsen T."/>
            <person name="Moran J.V."/>
            <person name="Mulder N."/>
            <person name="Pollara V.J."/>
            <person name="Ponting C.P."/>
            <person name="Schuler G."/>
            <person name="Schultz J."/>
            <person name="Slater G."/>
            <person name="Smit A.F."/>
            <person name="Stupka E."/>
            <person name="Szustakowski J."/>
            <person name="Thierry-Mieg D."/>
            <person name="Thierry-Mieg J."/>
            <person name="Wagner L."/>
            <person name="Wallis J."/>
            <person name="Wheeler R."/>
            <person name="Williams A."/>
            <person name="Wolf Y.I."/>
            <person name="Wolfe K.H."/>
            <person name="Yang S.P."/>
            <person name="Yeh R.F."/>
            <person name="Collins F."/>
            <person name="Guyer M.S."/>
            <person name="Peterson J."/>
            <person name="Felsenfeld A."/>
            <person name="Wetterstrand K.A."/>
            <person name="Patrinos A."/>
            <person name="Morgan M.J."/>
            <person name="de Jong P."/>
            <person name="Catanese J.J."/>
            <person name="Osoegawa K."/>
            <person name="Shizuya H."/>
            <person name="Choi S."/>
            <person name="Chen Y.J."/>
        </authorList>
    </citation>
    <scope>NUCLEOTIDE SEQUENCE [LARGE SCALE GENOMIC DNA]</scope>
</reference>
<dbReference type="AlphaFoldDB" id="A0A8V8TKM3"/>
<dbReference type="HGNC" id="HGNC:17642">
    <property type="gene designation" value="DCLRE1C"/>
</dbReference>
<dbReference type="Ensembl" id="ENST00000697073.1">
    <property type="protein sequence ID" value="ENSP00000513088.2"/>
    <property type="gene ID" value="ENSG00000152457.19"/>
</dbReference>
<dbReference type="Gene3D" id="3.60.15.10">
    <property type="entry name" value="Ribonuclease Z/Hydroxyacylglutathione hydrolase-like"/>
    <property type="match status" value="1"/>
</dbReference>
<reference evidence="1" key="3">
    <citation type="journal article" date="2004" name="Nature">
        <title>Finishing the euchromatic sequence of the human genome.</title>
        <authorList>
            <consortium name="International Human Genome Sequencing Consortium"/>
        </authorList>
    </citation>
    <scope>NUCLEOTIDE SEQUENCE [LARGE SCALE GENOMIC DNA]</scope>
</reference>
<reference evidence="1" key="4">
    <citation type="submission" date="2025-05" db="UniProtKB">
        <authorList>
            <consortium name="Ensembl"/>
        </authorList>
    </citation>
    <scope>IDENTIFICATION</scope>
</reference>